<evidence type="ECO:0000313" key="3">
    <source>
        <dbReference type="EMBL" id="GFH53181.1"/>
    </source>
</evidence>
<dbReference type="InterPro" id="IPR036890">
    <property type="entry name" value="HATPase_C_sf"/>
</dbReference>
<name>A0AAD3CXX4_9STRA</name>
<feature type="transmembrane region" description="Helical" evidence="2">
    <location>
        <begin position="454"/>
        <end position="474"/>
    </location>
</feature>
<feature type="region of interest" description="Disordered" evidence="1">
    <location>
        <begin position="1"/>
        <end position="158"/>
    </location>
</feature>
<feature type="transmembrane region" description="Helical" evidence="2">
    <location>
        <begin position="192"/>
        <end position="215"/>
    </location>
</feature>
<dbReference type="EMBL" id="BLLK01000046">
    <property type="protein sequence ID" value="GFH53181.1"/>
    <property type="molecule type" value="Genomic_DNA"/>
</dbReference>
<dbReference type="SUPFAM" id="SSF55874">
    <property type="entry name" value="ATPase domain of HSP90 chaperone/DNA topoisomerase II/histidine kinase"/>
    <property type="match status" value="1"/>
</dbReference>
<keyword evidence="2" id="KW-0472">Membrane</keyword>
<sequence length="1252" mass="141927">MSSGEEPVALSGSKRKAEDAKLGDSTLSNTKKQNSQERDAINPKSPLLRIASYDDNELHGNPRGSLFYQSGSPSTAVLESHKLNNNPSNKKVTFDKGTNLDRKAKPHPISHDPSVEFVLKRDEDDDLSSEDDMPSDSNYENEIVDDDEGNHDGSTMNIRGNQVNVTNIKTHVKRNMNVDAVIENVDAVYKKVGIWAVVVWLSMSAITYCLAIYTGNMETLVGIEKKAPLVAATLIGTSAVGTILPLFIKGKLQSVSGVICCAIVVHFIAFFTDLAMGCFPTPVFVDPICGVRIYLLRWCEWTPLAFVMTFLTEACRNEKEGKNVQDHISARRLTTMLRAVQGLEDTSPARTTSVGDLMEETGQMNATQETLYPAYVLAICQGLSTFCGWLFPFCYNLWTWNINMLISCLLYFVMFYRLHHRSKSFASMVEGVTIAEQELYHWSRLSLTLLKSCTAMWTILVVAYFIYTCGPFFYPDSWMNCTGFGMICESIIDVLFKSLYMLIIVDVHDNIFDRSARAERRLEELRQMMGVVWDNSSDVICISVRAANGDVTTMLSPTYLKIYSSSKKADAIAFELEKSCFDEYSRLQDDYDEVRMSSCLKPKTFYHVKFGDLVQRKQHIRGQNFIKDEEIGSMAHLILRAWNAKEDETLLMHELLRSKKTTDRFSIRCEANITRMEQNAILVVVRDISERFRRFEAEKKVISETTARLKDAAANRFTRHEVKNGLLAAIGLCDSLRESIVHDGKVQADQFNLIKKIVDPNDGCPTDPLNLSRYLFELDKTLHEILDTILAEAMARDVIHEVYEAKLERVDLPKLLYSTMNLTSRSQSMKRFPITTYPDPLPEYAMDIQLLKYIHRNAISNACKYGKRGGQVKTDVTWDKEQGILKMEVINLPGQGHEEILKLGDIANEIVFSPRRRLTMHSMLDSETRESPSHSSGDGAWIMHKCAKTLGGSCGIKFEIDKTVFSFQCPVTPYHDMLAMSNVSHEEFVMPNNVWGIALDDSKIQRKLLVRFFLYAGIPEDRIHIKGSSAEDVKNFDNWAVNFVDNHPNDFFLMIIDENLDIQEEQDATRQVTISGSRAISEMRSRLLPDQERRVLALIRSANDSASDVAIYNSRAHGFLPKAPIKKDSVREVLVPMWFKRFPKFESVRSYSAEGPVTIDDAGVEEVITMSDLIPCINDIDKLAALGHDELHEKWSIVWEKLHALKGDLLIMQRHKAIDQAIGMISRLRGPIPPENFFNKWQNIRSTLLMVS</sequence>
<dbReference type="Proteomes" id="UP001054902">
    <property type="component" value="Unassembled WGS sequence"/>
</dbReference>
<organism evidence="3 4">
    <name type="scientific">Chaetoceros tenuissimus</name>
    <dbReference type="NCBI Taxonomy" id="426638"/>
    <lineage>
        <taxon>Eukaryota</taxon>
        <taxon>Sar</taxon>
        <taxon>Stramenopiles</taxon>
        <taxon>Ochrophyta</taxon>
        <taxon>Bacillariophyta</taxon>
        <taxon>Coscinodiscophyceae</taxon>
        <taxon>Chaetocerotophycidae</taxon>
        <taxon>Chaetocerotales</taxon>
        <taxon>Chaetocerotaceae</taxon>
        <taxon>Chaetoceros</taxon>
    </lineage>
</organism>
<evidence type="ECO:0000313" key="4">
    <source>
        <dbReference type="Proteomes" id="UP001054902"/>
    </source>
</evidence>
<accession>A0AAD3CXX4</accession>
<keyword evidence="4" id="KW-1185">Reference proteome</keyword>
<feature type="compositionally biased region" description="Acidic residues" evidence="1">
    <location>
        <begin position="123"/>
        <end position="134"/>
    </location>
</feature>
<gene>
    <name evidence="3" type="ORF">CTEN210_09657</name>
</gene>
<feature type="compositionally biased region" description="Polar residues" evidence="1">
    <location>
        <begin position="67"/>
        <end position="91"/>
    </location>
</feature>
<evidence type="ECO:0000256" key="1">
    <source>
        <dbReference type="SAM" id="MobiDB-lite"/>
    </source>
</evidence>
<keyword evidence="2" id="KW-0812">Transmembrane</keyword>
<feature type="transmembrane region" description="Helical" evidence="2">
    <location>
        <begin position="227"/>
        <end position="248"/>
    </location>
</feature>
<protein>
    <submittedName>
        <fullName evidence="3">Uncharacterized protein</fullName>
    </submittedName>
</protein>
<keyword evidence="2" id="KW-1133">Transmembrane helix</keyword>
<feature type="transmembrane region" description="Helical" evidence="2">
    <location>
        <begin position="254"/>
        <end position="272"/>
    </location>
</feature>
<dbReference type="AlphaFoldDB" id="A0AAD3CXX4"/>
<comment type="caution">
    <text evidence="3">The sequence shown here is derived from an EMBL/GenBank/DDBJ whole genome shotgun (WGS) entry which is preliminary data.</text>
</comment>
<feature type="transmembrane region" description="Helical" evidence="2">
    <location>
        <begin position="397"/>
        <end position="418"/>
    </location>
</feature>
<dbReference type="Gene3D" id="3.30.565.10">
    <property type="entry name" value="Histidine kinase-like ATPase, C-terminal domain"/>
    <property type="match status" value="1"/>
</dbReference>
<feature type="transmembrane region" description="Helical" evidence="2">
    <location>
        <begin position="372"/>
        <end position="391"/>
    </location>
</feature>
<proteinExistence type="predicted"/>
<evidence type="ECO:0000256" key="2">
    <source>
        <dbReference type="SAM" id="Phobius"/>
    </source>
</evidence>
<feature type="compositionally biased region" description="Basic and acidic residues" evidence="1">
    <location>
        <begin position="92"/>
        <end position="122"/>
    </location>
</feature>
<reference evidence="3 4" key="1">
    <citation type="journal article" date="2021" name="Sci. Rep.">
        <title>The genome of the diatom Chaetoceros tenuissimus carries an ancient integrated fragment of an extant virus.</title>
        <authorList>
            <person name="Hongo Y."/>
            <person name="Kimura K."/>
            <person name="Takaki Y."/>
            <person name="Yoshida Y."/>
            <person name="Baba S."/>
            <person name="Kobayashi G."/>
            <person name="Nagasaki K."/>
            <person name="Hano T."/>
            <person name="Tomaru Y."/>
        </authorList>
    </citation>
    <scope>NUCLEOTIDE SEQUENCE [LARGE SCALE GENOMIC DNA]</scope>
    <source>
        <strain evidence="3 4">NIES-3715</strain>
    </source>
</reference>